<dbReference type="Gene3D" id="1.10.10.10">
    <property type="entry name" value="Winged helix-like DNA-binding domain superfamily/Winged helix DNA-binding domain"/>
    <property type="match status" value="1"/>
</dbReference>
<feature type="domain" description="Transcription regulator PadR N-terminal" evidence="1">
    <location>
        <begin position="11"/>
        <end position="85"/>
    </location>
</feature>
<dbReference type="SUPFAM" id="SSF46785">
    <property type="entry name" value="Winged helix' DNA-binding domain"/>
    <property type="match status" value="1"/>
</dbReference>
<keyword evidence="3" id="KW-1185">Reference proteome</keyword>
<dbReference type="EMBL" id="JACHMG010000001">
    <property type="protein sequence ID" value="MBB4682651.1"/>
    <property type="molecule type" value="Genomic_DNA"/>
</dbReference>
<organism evidence="2 3">
    <name type="scientific">Amycolatopsis jiangsuensis</name>
    <dbReference type="NCBI Taxonomy" id="1181879"/>
    <lineage>
        <taxon>Bacteria</taxon>
        <taxon>Bacillati</taxon>
        <taxon>Actinomycetota</taxon>
        <taxon>Actinomycetes</taxon>
        <taxon>Pseudonocardiales</taxon>
        <taxon>Pseudonocardiaceae</taxon>
        <taxon>Amycolatopsis</taxon>
    </lineage>
</organism>
<dbReference type="AlphaFoldDB" id="A0A840IK10"/>
<dbReference type="PANTHER" id="PTHR33169">
    <property type="entry name" value="PADR-FAMILY TRANSCRIPTIONAL REGULATOR"/>
    <property type="match status" value="1"/>
</dbReference>
<reference evidence="2 3" key="1">
    <citation type="submission" date="2020-08" db="EMBL/GenBank/DDBJ databases">
        <title>Sequencing the genomes of 1000 actinobacteria strains.</title>
        <authorList>
            <person name="Klenk H.-P."/>
        </authorList>
    </citation>
    <scope>NUCLEOTIDE SEQUENCE [LARGE SCALE GENOMIC DNA]</scope>
    <source>
        <strain evidence="2 3">DSM 45859</strain>
    </source>
</reference>
<proteinExistence type="predicted"/>
<dbReference type="GO" id="GO:0003677">
    <property type="term" value="F:DNA binding"/>
    <property type="evidence" value="ECO:0007669"/>
    <property type="project" value="UniProtKB-KW"/>
</dbReference>
<comment type="caution">
    <text evidence="2">The sequence shown here is derived from an EMBL/GenBank/DDBJ whole genome shotgun (WGS) entry which is preliminary data.</text>
</comment>
<evidence type="ECO:0000259" key="1">
    <source>
        <dbReference type="Pfam" id="PF03551"/>
    </source>
</evidence>
<evidence type="ECO:0000313" key="2">
    <source>
        <dbReference type="EMBL" id="MBB4682651.1"/>
    </source>
</evidence>
<evidence type="ECO:0000313" key="3">
    <source>
        <dbReference type="Proteomes" id="UP000581769"/>
    </source>
</evidence>
<protein>
    <submittedName>
        <fullName evidence="2">DNA-binding PadR family transcriptional regulator</fullName>
    </submittedName>
</protein>
<sequence>MRSLTALGLAVLRLLTDQPQHPYELQQQLREQGLDRVVKVTHGALYNTVGTLAKAELIEPVGSSRDGRRPERTVYSITATGRDVARDRLRELMATLVPEYPAYCVALAFMSLLTAEDAVGRLERRCVLLEGRLAAAQAEYDGSAGRHVPRVGLVEILHLRAHLQADLDLTRALIEEIHSGRLELSAAARP</sequence>
<dbReference type="InterPro" id="IPR005149">
    <property type="entry name" value="Tscrpt_reg_PadR_N"/>
</dbReference>
<dbReference type="InterPro" id="IPR036388">
    <property type="entry name" value="WH-like_DNA-bd_sf"/>
</dbReference>
<dbReference type="Proteomes" id="UP000581769">
    <property type="component" value="Unassembled WGS sequence"/>
</dbReference>
<gene>
    <name evidence="2" type="ORF">BJY18_000136</name>
</gene>
<dbReference type="Pfam" id="PF03551">
    <property type="entry name" value="PadR"/>
    <property type="match status" value="1"/>
</dbReference>
<dbReference type="RefSeq" id="WP_184776828.1">
    <property type="nucleotide sequence ID" value="NZ_JACHMG010000001.1"/>
</dbReference>
<accession>A0A840IK10</accession>
<dbReference type="PANTHER" id="PTHR33169:SF27">
    <property type="entry name" value="TRANSCRIPTIONAL REGULATOR PADR FAMILY PROTEIN"/>
    <property type="match status" value="1"/>
</dbReference>
<dbReference type="InterPro" id="IPR052509">
    <property type="entry name" value="Metal_resp_DNA-bind_regulator"/>
</dbReference>
<dbReference type="InterPro" id="IPR036390">
    <property type="entry name" value="WH_DNA-bd_sf"/>
</dbReference>
<keyword evidence="2" id="KW-0238">DNA-binding</keyword>
<name>A0A840IK10_9PSEU</name>